<dbReference type="PROSITE" id="PS51257">
    <property type="entry name" value="PROKAR_LIPOPROTEIN"/>
    <property type="match status" value="1"/>
</dbReference>
<dbReference type="EMBL" id="CM000880">
    <property type="protein sequence ID" value="KQK21403.1"/>
    <property type="molecule type" value="Genomic_DNA"/>
</dbReference>
<reference evidence="3" key="2">
    <citation type="submission" date="2017-06" db="EMBL/GenBank/DDBJ databases">
        <title>WGS assembly of Brachypodium distachyon.</title>
        <authorList>
            <consortium name="The International Brachypodium Initiative"/>
            <person name="Lucas S."/>
            <person name="Harmon-Smith M."/>
            <person name="Lail K."/>
            <person name="Tice H."/>
            <person name="Grimwood J."/>
            <person name="Bruce D."/>
            <person name="Barry K."/>
            <person name="Shu S."/>
            <person name="Lindquist E."/>
            <person name="Wang M."/>
            <person name="Pitluck S."/>
            <person name="Vogel J.P."/>
            <person name="Garvin D.F."/>
            <person name="Mockler T.C."/>
            <person name="Schmutz J."/>
            <person name="Rokhsar D."/>
            <person name="Bevan M.W."/>
        </authorList>
    </citation>
    <scope>NUCLEOTIDE SEQUENCE</scope>
    <source>
        <strain evidence="3">Bd21</strain>
    </source>
</reference>
<evidence type="ECO:0000313" key="5">
    <source>
        <dbReference type="Proteomes" id="UP000008810"/>
    </source>
</evidence>
<evidence type="ECO:0000313" key="4">
    <source>
        <dbReference type="EnsemblPlants" id="KQK21403"/>
    </source>
</evidence>
<reference evidence="4" key="3">
    <citation type="submission" date="2018-08" db="UniProtKB">
        <authorList>
            <consortium name="EnsemblPlants"/>
        </authorList>
    </citation>
    <scope>IDENTIFICATION</scope>
    <source>
        <strain evidence="4">cv. Bd21</strain>
    </source>
</reference>
<accession>A0A0Q3JVC2</accession>
<reference evidence="3 4" key="1">
    <citation type="journal article" date="2010" name="Nature">
        <title>Genome sequencing and analysis of the model grass Brachypodium distachyon.</title>
        <authorList>
            <consortium name="International Brachypodium Initiative"/>
        </authorList>
    </citation>
    <scope>NUCLEOTIDE SEQUENCE [LARGE SCALE GENOMIC DNA]</scope>
    <source>
        <strain evidence="3 4">Bd21</strain>
    </source>
</reference>
<feature type="chain" id="PRO_5036297570" evidence="2">
    <location>
        <begin position="29"/>
        <end position="106"/>
    </location>
</feature>
<dbReference type="GO" id="GO:0005576">
    <property type="term" value="C:extracellular region"/>
    <property type="evidence" value="ECO:0000318"/>
    <property type="project" value="GO_Central"/>
</dbReference>
<dbReference type="Proteomes" id="UP000008810">
    <property type="component" value="Chromosome 1"/>
</dbReference>
<dbReference type="GO" id="GO:2000280">
    <property type="term" value="P:regulation of root development"/>
    <property type="evidence" value="ECO:0000318"/>
    <property type="project" value="GO_Central"/>
</dbReference>
<dbReference type="GO" id="GO:0005179">
    <property type="term" value="F:hormone activity"/>
    <property type="evidence" value="ECO:0000318"/>
    <property type="project" value="GO_Central"/>
</dbReference>
<dbReference type="Gramene" id="KQK21403">
    <property type="protein sequence ID" value="KQK21403"/>
    <property type="gene ID" value="BRADI_1g60556v3"/>
</dbReference>
<keyword evidence="5" id="KW-1185">Reference proteome</keyword>
<name>A0A0Q3JVC2_BRADI</name>
<dbReference type="GO" id="GO:1902025">
    <property type="term" value="P:nitrate import"/>
    <property type="evidence" value="ECO:0000318"/>
    <property type="project" value="GO_Central"/>
</dbReference>
<sequence length="106" mass="10899">MIFPKLSKAALLLALLILSCSHIMCSQGTSTLMTTMHGRNLLRHSEEASKAMIRATLSADGYNGKGGGSGIGNVEDSRPTGPGHSPGAGHADTSNGVGRKLLGLNQ</sequence>
<protein>
    <submittedName>
        <fullName evidence="3 4">Uncharacterized protein</fullName>
    </submittedName>
</protein>
<feature type="signal peptide" evidence="2">
    <location>
        <begin position="1"/>
        <end position="28"/>
    </location>
</feature>
<evidence type="ECO:0000313" key="3">
    <source>
        <dbReference type="EMBL" id="KQK21403.1"/>
    </source>
</evidence>
<feature type="region of interest" description="Disordered" evidence="1">
    <location>
        <begin position="64"/>
        <end position="106"/>
    </location>
</feature>
<dbReference type="InParanoid" id="A0A0Q3JVC2"/>
<dbReference type="AlphaFoldDB" id="A0A0Q3JVC2"/>
<dbReference type="OrthoDB" id="683955at2759"/>
<proteinExistence type="predicted"/>
<gene>
    <name evidence="3" type="ORF">BRADI_1g60556v3</name>
</gene>
<evidence type="ECO:0000256" key="1">
    <source>
        <dbReference type="SAM" id="MobiDB-lite"/>
    </source>
</evidence>
<evidence type="ECO:0000256" key="2">
    <source>
        <dbReference type="SAM" id="SignalP"/>
    </source>
</evidence>
<keyword evidence="2" id="KW-0732">Signal</keyword>
<dbReference type="EnsemblPlants" id="KQK21403">
    <property type="protein sequence ID" value="KQK21403"/>
    <property type="gene ID" value="BRADI_1g60556v3"/>
</dbReference>
<organism evidence="3">
    <name type="scientific">Brachypodium distachyon</name>
    <name type="common">Purple false brome</name>
    <name type="synonym">Trachynia distachya</name>
    <dbReference type="NCBI Taxonomy" id="15368"/>
    <lineage>
        <taxon>Eukaryota</taxon>
        <taxon>Viridiplantae</taxon>
        <taxon>Streptophyta</taxon>
        <taxon>Embryophyta</taxon>
        <taxon>Tracheophyta</taxon>
        <taxon>Spermatophyta</taxon>
        <taxon>Magnoliopsida</taxon>
        <taxon>Liliopsida</taxon>
        <taxon>Poales</taxon>
        <taxon>Poaceae</taxon>
        <taxon>BOP clade</taxon>
        <taxon>Pooideae</taxon>
        <taxon>Stipodae</taxon>
        <taxon>Brachypodieae</taxon>
        <taxon>Brachypodium</taxon>
    </lineage>
</organism>
<dbReference type="GO" id="GO:1901371">
    <property type="term" value="P:regulation of leaf morphogenesis"/>
    <property type="evidence" value="ECO:0000318"/>
    <property type="project" value="GO_Central"/>
</dbReference>